<dbReference type="EMBL" id="CP100390">
    <property type="protein sequence ID" value="UZE95787.1"/>
    <property type="molecule type" value="Genomic_DNA"/>
</dbReference>
<dbReference type="RefSeq" id="WP_265047277.1">
    <property type="nucleotide sequence ID" value="NZ_CP100390.1"/>
</dbReference>
<proteinExistence type="predicted"/>
<reference evidence="2" key="1">
    <citation type="submission" date="2022-06" db="EMBL/GenBank/DDBJ databases">
        <title>Alkalimarinus sp. nov., isolated from gut of a Alitta virens.</title>
        <authorList>
            <person name="Yang A.I."/>
            <person name="Shin N.-R."/>
        </authorList>
    </citation>
    <scope>NUCLEOTIDE SEQUENCE</scope>
    <source>
        <strain evidence="2">A2M4</strain>
    </source>
</reference>
<evidence type="ECO:0008006" key="4">
    <source>
        <dbReference type="Google" id="ProtNLM"/>
    </source>
</evidence>
<accession>A0ABY6N106</accession>
<feature type="chain" id="PRO_5046643851" description="MSHA biogenesis protein MshK" evidence="1">
    <location>
        <begin position="25"/>
        <end position="121"/>
    </location>
</feature>
<sequence length="121" mass="13493">MFKRIGRRLQVVLYVAVFASPAGVASTMTLSNGDVLKDPTQPAKWATPKRENKVEKAYKLNYLLFANDRKQAIINGVSVVEGDRVNGAKVIKISEDSVLLSTEYGSKVLRWKQPASIKRTR</sequence>
<organism evidence="2 3">
    <name type="scientific">Alkalimarinus alittae</name>
    <dbReference type="NCBI Taxonomy" id="2961619"/>
    <lineage>
        <taxon>Bacteria</taxon>
        <taxon>Pseudomonadati</taxon>
        <taxon>Pseudomonadota</taxon>
        <taxon>Gammaproteobacteria</taxon>
        <taxon>Alteromonadales</taxon>
        <taxon>Alteromonadaceae</taxon>
        <taxon>Alkalimarinus</taxon>
    </lineage>
</organism>
<evidence type="ECO:0000256" key="1">
    <source>
        <dbReference type="SAM" id="SignalP"/>
    </source>
</evidence>
<keyword evidence="3" id="KW-1185">Reference proteome</keyword>
<dbReference type="Proteomes" id="UP001163739">
    <property type="component" value="Chromosome"/>
</dbReference>
<evidence type="ECO:0000313" key="3">
    <source>
        <dbReference type="Proteomes" id="UP001163739"/>
    </source>
</evidence>
<gene>
    <name evidence="2" type="ORF">NKI27_17285</name>
</gene>
<protein>
    <recommendedName>
        <fullName evidence="4">MSHA biogenesis protein MshK</fullName>
    </recommendedName>
</protein>
<evidence type="ECO:0000313" key="2">
    <source>
        <dbReference type="EMBL" id="UZE95787.1"/>
    </source>
</evidence>
<name>A0ABY6N106_9ALTE</name>
<keyword evidence="1" id="KW-0732">Signal</keyword>
<feature type="signal peptide" evidence="1">
    <location>
        <begin position="1"/>
        <end position="24"/>
    </location>
</feature>